<dbReference type="AlphaFoldDB" id="A0A7V7TXN9"/>
<gene>
    <name evidence="1" type="ORF">F6X38_22875</name>
</gene>
<name>A0A7V7TXN9_9HYPH</name>
<dbReference type="EMBL" id="VZDO01000030">
    <property type="protein sequence ID" value="KAB0675738.1"/>
    <property type="molecule type" value="Genomic_DNA"/>
</dbReference>
<keyword evidence="2" id="KW-1185">Reference proteome</keyword>
<dbReference type="Pfam" id="PF13704">
    <property type="entry name" value="Glyco_tranf_2_4"/>
    <property type="match status" value="1"/>
</dbReference>
<dbReference type="Proteomes" id="UP000432089">
    <property type="component" value="Unassembled WGS sequence"/>
</dbReference>
<comment type="caution">
    <text evidence="1">The sequence shown here is derived from an EMBL/GenBank/DDBJ whole genome shotgun (WGS) entry which is preliminary data.</text>
</comment>
<evidence type="ECO:0000313" key="2">
    <source>
        <dbReference type="Proteomes" id="UP000432089"/>
    </source>
</evidence>
<keyword evidence="1" id="KW-0808">Transferase</keyword>
<reference evidence="1 2" key="1">
    <citation type="submission" date="2019-09" db="EMBL/GenBank/DDBJ databases">
        <title>YIM 132180 draft genome.</title>
        <authorList>
            <person name="Zhang K."/>
        </authorList>
    </citation>
    <scope>NUCLEOTIDE SEQUENCE [LARGE SCALE GENOMIC DNA]</scope>
    <source>
        <strain evidence="1 2">YIM 132180</strain>
    </source>
</reference>
<accession>A0A7V7TXN9</accession>
<proteinExistence type="predicted"/>
<evidence type="ECO:0000313" key="1">
    <source>
        <dbReference type="EMBL" id="KAB0675738.1"/>
    </source>
</evidence>
<protein>
    <submittedName>
        <fullName evidence="1">Glycosyltransferase family 2 protein</fullName>
    </submittedName>
</protein>
<sequence>MPADQRQEVRIGRARCHRFPLARDGMAGPAARRRSAWTMPGRTARRLIAIGAAASPPLVARSPLCQWSPMTRPPNTPVYPVAAASDWKRMGRMSLPDRVRLFVRDRRYRKRTMSREGIRFDLVRRASTPSPGPQDVVLLCVCRDAERYIPSFLAHYRKLGVARFAFVDDKSGDATRALLDQPDVDLFESNVDYRATGGGLLWRDMLVEHYGRGRWYVSVDCDEYLVFPGCEARPLASFIADLQGRRLKRAMAVMLDIYPDGPLRDAPSHRPAAAMPASLYPLFDGDGYDLENGPTCLSVRGGPRQRMFGVRMRINKFPVIHMDRRSQFSGGATHGPFPLYRNFTAVQCVLLHYKFPADAVEEFRKIVSLGQHVGGSKFYKAILEHEAFGEEADLRYEASMRYGTSEDLVRHGFIQDLR</sequence>
<dbReference type="GO" id="GO:0016740">
    <property type="term" value="F:transferase activity"/>
    <property type="evidence" value="ECO:0007669"/>
    <property type="project" value="UniProtKB-KW"/>
</dbReference>
<organism evidence="1 2">
    <name type="scientific">Plantimonas leprariae</name>
    <dbReference type="NCBI Taxonomy" id="2615207"/>
    <lineage>
        <taxon>Bacteria</taxon>
        <taxon>Pseudomonadati</taxon>
        <taxon>Pseudomonadota</taxon>
        <taxon>Alphaproteobacteria</taxon>
        <taxon>Hyphomicrobiales</taxon>
        <taxon>Aurantimonadaceae</taxon>
        <taxon>Plantimonas</taxon>
    </lineage>
</organism>